<feature type="signal peptide" evidence="1">
    <location>
        <begin position="1"/>
        <end position="21"/>
    </location>
</feature>
<evidence type="ECO:0000313" key="2">
    <source>
        <dbReference type="EMBL" id="MCV9385811.1"/>
    </source>
</evidence>
<keyword evidence="3" id="KW-1185">Reference proteome</keyword>
<accession>A0ABT3CQ05</accession>
<sequence length="344" mass="38196">MKTTSLVLVFVFLSLPSLIFAQDTVVLSNGDDIVGEIKGMDKSVLTIETDYSSSDFEIEWENVVDLTSASVYIINLKDGSKIDGTINIKAKSATIKDEKTGESKTVALNEVVYLNSVSQGFWDKMSISIDGGYTHSKAGNNNQFTLRGNASYLSTRINPDIYFNFVQSAIDANDSVRAESKRNNYGGNFRIFFAKSWFGIFGADYLTSDELGLDLRSTYTLGLGYYPIKSNKMYLNVSAGAAINNEQLMDTSLGDNNTSTEGYLSAEYNAFNLNDISIVSDIKYYPGLSEQGRHRVNYKLDVKLDLPRDFYIGFGYTINYDNMPSSEGVDDSDYVIQTTIGWSL</sequence>
<organism evidence="2 3">
    <name type="scientific">Reichenbachiella ulvae</name>
    <dbReference type="NCBI Taxonomy" id="2980104"/>
    <lineage>
        <taxon>Bacteria</taxon>
        <taxon>Pseudomonadati</taxon>
        <taxon>Bacteroidota</taxon>
        <taxon>Cytophagia</taxon>
        <taxon>Cytophagales</taxon>
        <taxon>Reichenbachiellaceae</taxon>
        <taxon>Reichenbachiella</taxon>
    </lineage>
</organism>
<dbReference type="RefSeq" id="WP_264136594.1">
    <property type="nucleotide sequence ID" value="NZ_JAOYOD010000001.1"/>
</dbReference>
<evidence type="ECO:0000313" key="3">
    <source>
        <dbReference type="Proteomes" id="UP001300692"/>
    </source>
</evidence>
<keyword evidence="1" id="KW-0732">Signal</keyword>
<protein>
    <submittedName>
        <fullName evidence="2">DUF481 domain-containing protein</fullName>
    </submittedName>
</protein>
<dbReference type="Pfam" id="PF04338">
    <property type="entry name" value="DUF481"/>
    <property type="match status" value="1"/>
</dbReference>
<name>A0ABT3CQ05_9BACT</name>
<comment type="caution">
    <text evidence="2">The sequence shown here is derived from an EMBL/GenBank/DDBJ whole genome shotgun (WGS) entry which is preliminary data.</text>
</comment>
<proteinExistence type="predicted"/>
<dbReference type="InterPro" id="IPR007433">
    <property type="entry name" value="DUF481"/>
</dbReference>
<feature type="chain" id="PRO_5046703538" evidence="1">
    <location>
        <begin position="22"/>
        <end position="344"/>
    </location>
</feature>
<dbReference type="Proteomes" id="UP001300692">
    <property type="component" value="Unassembled WGS sequence"/>
</dbReference>
<reference evidence="2 3" key="1">
    <citation type="submission" date="2022-10" db="EMBL/GenBank/DDBJ databases">
        <title>Comparative genomics and taxonomic characterization of three novel marine species of genus Reichenbachiella exhibiting antioxidant and polysaccharide degradation activities.</title>
        <authorList>
            <person name="Muhammad N."/>
            <person name="Lee Y.-J."/>
            <person name="Ko J."/>
            <person name="Kim S.-G."/>
        </authorList>
    </citation>
    <scope>NUCLEOTIDE SEQUENCE [LARGE SCALE GENOMIC DNA]</scope>
    <source>
        <strain evidence="2 3">ABR2-5</strain>
    </source>
</reference>
<gene>
    <name evidence="2" type="ORF">N7U62_04010</name>
</gene>
<dbReference type="EMBL" id="JAOYOD010000001">
    <property type="protein sequence ID" value="MCV9385811.1"/>
    <property type="molecule type" value="Genomic_DNA"/>
</dbReference>
<evidence type="ECO:0000256" key="1">
    <source>
        <dbReference type="SAM" id="SignalP"/>
    </source>
</evidence>